<accession>A0A4D5S109</accession>
<dbReference type="EMBL" id="GHJT01008590">
    <property type="protein sequence ID" value="MOY42561.1"/>
    <property type="molecule type" value="Transcribed_RNA"/>
</dbReference>
<reference evidence="1" key="1">
    <citation type="submission" date="2019-04" db="EMBL/GenBank/DDBJ databases">
        <title>An insight into the mialome of Ixodes scapularis.</title>
        <authorList>
            <person name="Ribeiro J.M."/>
            <person name="Mather T.N."/>
            <person name="Karim S."/>
        </authorList>
    </citation>
    <scope>NUCLEOTIDE SEQUENCE</scope>
</reference>
<evidence type="ECO:0000313" key="1">
    <source>
        <dbReference type="EMBL" id="MOY42561.1"/>
    </source>
</evidence>
<dbReference type="PROSITE" id="PS51257">
    <property type="entry name" value="PROKAR_LIPOPROTEIN"/>
    <property type="match status" value="1"/>
</dbReference>
<proteinExistence type="predicted"/>
<name>A0A4D5S109_IXOSC</name>
<dbReference type="AlphaFoldDB" id="A0A4D5S109"/>
<sequence length="106" mass="11771">MRSAMIFFLCSAFLSCSFLSSSAAIFLSRVLSFFLRSGVMKPLFPPDFLALAASSRRLRTSAFLRSFSSIFLFSSSFSRLWASSASLLLRSVSDSSPMLPLAFWKV</sequence>
<organism evidence="1">
    <name type="scientific">Ixodes scapularis</name>
    <name type="common">Black-legged tick</name>
    <name type="synonym">Deer tick</name>
    <dbReference type="NCBI Taxonomy" id="6945"/>
    <lineage>
        <taxon>Eukaryota</taxon>
        <taxon>Metazoa</taxon>
        <taxon>Ecdysozoa</taxon>
        <taxon>Arthropoda</taxon>
        <taxon>Chelicerata</taxon>
        <taxon>Arachnida</taxon>
        <taxon>Acari</taxon>
        <taxon>Parasitiformes</taxon>
        <taxon>Ixodida</taxon>
        <taxon>Ixodoidea</taxon>
        <taxon>Ixodidae</taxon>
        <taxon>Ixodinae</taxon>
        <taxon>Ixodes</taxon>
    </lineage>
</organism>
<protein>
    <submittedName>
        <fullName evidence="1">Putative secreted protein</fullName>
    </submittedName>
</protein>